<protein>
    <submittedName>
        <fullName evidence="4">F-box protein At5g41500</fullName>
    </submittedName>
</protein>
<dbReference type="InterPro" id="IPR006527">
    <property type="entry name" value="F-box-assoc_dom_typ1"/>
</dbReference>
<dbReference type="RefSeq" id="XP_016483407.1">
    <property type="nucleotide sequence ID" value="XM_016627921.2"/>
</dbReference>
<name>A0A1S4B3A5_TOBAC</name>
<dbReference type="Pfam" id="PF07734">
    <property type="entry name" value="FBA_1"/>
    <property type="match status" value="1"/>
</dbReference>
<feature type="domain" description="F-box" evidence="1">
    <location>
        <begin position="3"/>
        <end position="33"/>
    </location>
</feature>
<sequence length="357" mass="41641">MVQILLRLHVKSLLCFRSVCKSWYNFLKSPHFIKLHLTHQISRPASVLIVYNRDNYGCFPDLSLLHLHPIYFTNPLPLPFAIEAKDYLNFEFCYNGLICLMKDIYTSPEVILWNPATRKYKCINVPSECSRFTYLKLGYVQQSNDYKLLKVPFEPRSSDEASKMAWVYTLSSGSWKTVPFTILSLTVAWGPQISLDGCVYWLATSAVECIICFDLIKDEFKLVDVPDDRGFEREYVRRRLIVLRGSLAMMVSVEDGSRDTEVWVLMNKSGIKQYSWTKKFIIEPFSKEAIPLGIWNDDKLLVVVLQTRALKQVYTYDLVTKKIDYFHVPKEEEFASFMSVRGRYFESLELEDGYGKY</sequence>
<organism evidence="3 4">
    <name type="scientific">Nicotiana tabacum</name>
    <name type="common">Common tobacco</name>
    <dbReference type="NCBI Taxonomy" id="4097"/>
    <lineage>
        <taxon>Eukaryota</taxon>
        <taxon>Viridiplantae</taxon>
        <taxon>Streptophyta</taxon>
        <taxon>Embryophyta</taxon>
        <taxon>Tracheophyta</taxon>
        <taxon>Spermatophyta</taxon>
        <taxon>Magnoliopsida</taxon>
        <taxon>eudicotyledons</taxon>
        <taxon>Gunneridae</taxon>
        <taxon>Pentapetalae</taxon>
        <taxon>asterids</taxon>
        <taxon>lamiids</taxon>
        <taxon>Solanales</taxon>
        <taxon>Solanaceae</taxon>
        <taxon>Nicotianoideae</taxon>
        <taxon>Nicotianeae</taxon>
        <taxon>Nicotiana</taxon>
    </lineage>
</organism>
<dbReference type="PaxDb" id="4097-A0A1S4B3A5"/>
<dbReference type="SUPFAM" id="SSF81383">
    <property type="entry name" value="F-box domain"/>
    <property type="match status" value="1"/>
</dbReference>
<feature type="domain" description="F-box associated beta-propeller type 1" evidence="2">
    <location>
        <begin position="92"/>
        <end position="348"/>
    </location>
</feature>
<dbReference type="OrthoDB" id="1287641at2759"/>
<dbReference type="InterPro" id="IPR036047">
    <property type="entry name" value="F-box-like_dom_sf"/>
</dbReference>
<keyword evidence="3" id="KW-1185">Reference proteome</keyword>
<evidence type="ECO:0000313" key="3">
    <source>
        <dbReference type="Proteomes" id="UP000790787"/>
    </source>
</evidence>
<dbReference type="SUPFAM" id="SSF50965">
    <property type="entry name" value="Galactose oxidase, central domain"/>
    <property type="match status" value="1"/>
</dbReference>
<dbReference type="InterPro" id="IPR001810">
    <property type="entry name" value="F-box_dom"/>
</dbReference>
<dbReference type="OMA" id="CKSWYNF"/>
<dbReference type="PANTHER" id="PTHR31672">
    <property type="entry name" value="BNACNNG10540D PROTEIN"/>
    <property type="match status" value="1"/>
</dbReference>
<gene>
    <name evidence="4" type="primary">LOC107804095</name>
</gene>
<dbReference type="Pfam" id="PF00646">
    <property type="entry name" value="F-box"/>
    <property type="match status" value="1"/>
</dbReference>
<dbReference type="RefSeq" id="XP_016483407.1">
    <property type="nucleotide sequence ID" value="XM_016627921.1"/>
</dbReference>
<proteinExistence type="predicted"/>
<dbReference type="KEGG" id="nta:107804095"/>
<dbReference type="Proteomes" id="UP000790787">
    <property type="component" value="Chromosome 4"/>
</dbReference>
<accession>A0A1S4B3A5</accession>
<dbReference type="InterPro" id="IPR050796">
    <property type="entry name" value="SCF_F-box_component"/>
</dbReference>
<reference evidence="4" key="2">
    <citation type="submission" date="2025-08" db="UniProtKB">
        <authorList>
            <consortium name="RefSeq"/>
        </authorList>
    </citation>
    <scope>IDENTIFICATION</scope>
    <source>
        <tissue evidence="4">Leaf</tissue>
    </source>
</reference>
<reference evidence="3" key="1">
    <citation type="journal article" date="2014" name="Nat. Commun.">
        <title>The tobacco genome sequence and its comparison with those of tomato and potato.</title>
        <authorList>
            <person name="Sierro N."/>
            <person name="Battey J.N."/>
            <person name="Ouadi S."/>
            <person name="Bakaher N."/>
            <person name="Bovet L."/>
            <person name="Willig A."/>
            <person name="Goepfert S."/>
            <person name="Peitsch M.C."/>
            <person name="Ivanov N.V."/>
        </authorList>
    </citation>
    <scope>NUCLEOTIDE SEQUENCE [LARGE SCALE GENOMIC DNA]</scope>
</reference>
<dbReference type="STRING" id="4097.A0A1S4B3A5"/>
<dbReference type="NCBIfam" id="TIGR01640">
    <property type="entry name" value="F_box_assoc_1"/>
    <property type="match status" value="1"/>
</dbReference>
<dbReference type="PANTHER" id="PTHR31672:SF13">
    <property type="entry name" value="F-BOX PROTEIN CPR30-LIKE"/>
    <property type="match status" value="1"/>
</dbReference>
<dbReference type="InterPro" id="IPR017451">
    <property type="entry name" value="F-box-assoc_interact_dom"/>
</dbReference>
<evidence type="ECO:0000259" key="1">
    <source>
        <dbReference type="Pfam" id="PF00646"/>
    </source>
</evidence>
<evidence type="ECO:0000259" key="2">
    <source>
        <dbReference type="Pfam" id="PF07734"/>
    </source>
</evidence>
<evidence type="ECO:0000313" key="4">
    <source>
        <dbReference type="RefSeq" id="XP_016483407.1"/>
    </source>
</evidence>
<dbReference type="GeneID" id="107804095"/>
<dbReference type="InterPro" id="IPR011043">
    <property type="entry name" value="Gal_Oxase/kelch_b-propeller"/>
</dbReference>
<dbReference type="AlphaFoldDB" id="A0A1S4B3A5"/>